<proteinExistence type="predicted"/>
<dbReference type="AlphaFoldDB" id="A0A915U8U5"/>
<accession>A0A915U8U5</accession>
<reference evidence="1" key="1">
    <citation type="submission" date="2020-12" db="EMBL/GenBank/DDBJ databases">
        <title>Desulfobium dissulfuricans gen. nov., sp. nov., a novel mesophilic, sulfate-reducing bacterium isolated from a deep-sea hydrothermal vent.</title>
        <authorList>
            <person name="Hashimoto Y."/>
            <person name="Tame A."/>
            <person name="Sawayama S."/>
            <person name="Miyazaki J."/>
            <person name="Takai K."/>
            <person name="Nakagawa S."/>
        </authorList>
    </citation>
    <scope>NUCLEOTIDE SEQUENCE</scope>
    <source>
        <strain evidence="1">GF1</strain>
    </source>
</reference>
<evidence type="ECO:0000313" key="1">
    <source>
        <dbReference type="EMBL" id="BCO07700.1"/>
    </source>
</evidence>
<dbReference type="EMBL" id="AP024233">
    <property type="protein sequence ID" value="BCO07700.1"/>
    <property type="molecule type" value="Genomic_DNA"/>
</dbReference>
<name>A0A915U8U5_9BACT</name>
<protein>
    <recommendedName>
        <fullName evidence="3">Type II secretion system protein GspE N-terminal domain-containing protein</fullName>
    </recommendedName>
</protein>
<dbReference type="KEGG" id="ddu:GF1_00760"/>
<evidence type="ECO:0000313" key="2">
    <source>
        <dbReference type="Proteomes" id="UP001063350"/>
    </source>
</evidence>
<keyword evidence="2" id="KW-1185">Reference proteome</keyword>
<sequence length="39" mass="4242">MATKQRLGELLLSAGVITQEDLDKALQLQVGGIADWVIF</sequence>
<organism evidence="1 2">
    <name type="scientific">Desulfolithobacter dissulfuricans</name>
    <dbReference type="NCBI Taxonomy" id="2795293"/>
    <lineage>
        <taxon>Bacteria</taxon>
        <taxon>Pseudomonadati</taxon>
        <taxon>Thermodesulfobacteriota</taxon>
        <taxon>Desulfobulbia</taxon>
        <taxon>Desulfobulbales</taxon>
        <taxon>Desulfobulbaceae</taxon>
        <taxon>Desulfolithobacter</taxon>
    </lineage>
</organism>
<evidence type="ECO:0008006" key="3">
    <source>
        <dbReference type="Google" id="ProtNLM"/>
    </source>
</evidence>
<dbReference type="InterPro" id="IPR037257">
    <property type="entry name" value="T2SS_E_N_sf"/>
</dbReference>
<gene>
    <name evidence="1" type="ORF">GF1_00760</name>
</gene>
<dbReference type="SUPFAM" id="SSF160246">
    <property type="entry name" value="EspE N-terminal domain-like"/>
    <property type="match status" value="1"/>
</dbReference>
<dbReference type="Proteomes" id="UP001063350">
    <property type="component" value="Chromosome"/>
</dbReference>